<evidence type="ECO:0000313" key="3">
    <source>
        <dbReference type="Proteomes" id="UP000054549"/>
    </source>
</evidence>
<keyword evidence="1" id="KW-0732">Signal</keyword>
<protein>
    <submittedName>
        <fullName evidence="2">Uncharacterized protein</fullName>
    </submittedName>
</protein>
<dbReference type="AlphaFoldDB" id="A0A0C2T9C8"/>
<dbReference type="InParanoid" id="A0A0C2T9C8"/>
<feature type="signal peptide" evidence="1">
    <location>
        <begin position="1"/>
        <end position="19"/>
    </location>
</feature>
<organism evidence="2 3">
    <name type="scientific">Amanita muscaria (strain Koide BX008)</name>
    <dbReference type="NCBI Taxonomy" id="946122"/>
    <lineage>
        <taxon>Eukaryota</taxon>
        <taxon>Fungi</taxon>
        <taxon>Dikarya</taxon>
        <taxon>Basidiomycota</taxon>
        <taxon>Agaricomycotina</taxon>
        <taxon>Agaricomycetes</taxon>
        <taxon>Agaricomycetidae</taxon>
        <taxon>Agaricales</taxon>
        <taxon>Pluteineae</taxon>
        <taxon>Amanitaceae</taxon>
        <taxon>Amanita</taxon>
    </lineage>
</organism>
<feature type="chain" id="PRO_5002155863" evidence="1">
    <location>
        <begin position="20"/>
        <end position="64"/>
    </location>
</feature>
<sequence length="64" mass="6759">MKPTLISAWILGFLLPLSAVAVPQVLPALPATLVKKRTDCSATFCTGTPLLTCLSGCPYPQCCH</sequence>
<evidence type="ECO:0000313" key="2">
    <source>
        <dbReference type="EMBL" id="KIL63284.1"/>
    </source>
</evidence>
<dbReference type="Proteomes" id="UP000054549">
    <property type="component" value="Unassembled WGS sequence"/>
</dbReference>
<accession>A0A0C2T9C8</accession>
<gene>
    <name evidence="2" type="ORF">M378DRAFT_164795</name>
</gene>
<reference evidence="2 3" key="1">
    <citation type="submission" date="2014-04" db="EMBL/GenBank/DDBJ databases">
        <title>Evolutionary Origins and Diversification of the Mycorrhizal Mutualists.</title>
        <authorList>
            <consortium name="DOE Joint Genome Institute"/>
            <consortium name="Mycorrhizal Genomics Consortium"/>
            <person name="Kohler A."/>
            <person name="Kuo A."/>
            <person name="Nagy L.G."/>
            <person name="Floudas D."/>
            <person name="Copeland A."/>
            <person name="Barry K.W."/>
            <person name="Cichocki N."/>
            <person name="Veneault-Fourrey C."/>
            <person name="LaButti K."/>
            <person name="Lindquist E.A."/>
            <person name="Lipzen A."/>
            <person name="Lundell T."/>
            <person name="Morin E."/>
            <person name="Murat C."/>
            <person name="Riley R."/>
            <person name="Ohm R."/>
            <person name="Sun H."/>
            <person name="Tunlid A."/>
            <person name="Henrissat B."/>
            <person name="Grigoriev I.V."/>
            <person name="Hibbett D.S."/>
            <person name="Martin F."/>
        </authorList>
    </citation>
    <scope>NUCLEOTIDE SEQUENCE [LARGE SCALE GENOMIC DNA]</scope>
    <source>
        <strain evidence="2 3">Koide BX008</strain>
    </source>
</reference>
<dbReference type="EMBL" id="KN818261">
    <property type="protein sequence ID" value="KIL63284.1"/>
    <property type="molecule type" value="Genomic_DNA"/>
</dbReference>
<name>A0A0C2T9C8_AMAMK</name>
<dbReference type="HOGENOM" id="CLU_2867207_0_0_1"/>
<proteinExistence type="predicted"/>
<evidence type="ECO:0000256" key="1">
    <source>
        <dbReference type="SAM" id="SignalP"/>
    </source>
</evidence>
<keyword evidence="3" id="KW-1185">Reference proteome</keyword>